<dbReference type="GO" id="GO:0006098">
    <property type="term" value="P:pentose-phosphate shunt"/>
    <property type="evidence" value="ECO:0007669"/>
    <property type="project" value="InterPro"/>
</dbReference>
<dbReference type="Gene3D" id="3.40.50.720">
    <property type="entry name" value="NAD(P)-binding Rossmann-like Domain"/>
    <property type="match status" value="1"/>
</dbReference>
<evidence type="ECO:0000259" key="4">
    <source>
        <dbReference type="SMART" id="SM01350"/>
    </source>
</evidence>
<dbReference type="InterPro" id="IPR006183">
    <property type="entry name" value="Pgluconate_DH"/>
</dbReference>
<name>A0A084EMD4_MYCCA</name>
<dbReference type="PRINTS" id="PR00076">
    <property type="entry name" value="6PGDHDRGNASE"/>
</dbReference>
<reference evidence="5 6" key="1">
    <citation type="submission" date="2014-02" db="EMBL/GenBank/DDBJ databases">
        <title>Genome sequence of Mycoplasma capricolum subsp. capricolum strain 14232.</title>
        <authorList>
            <person name="Sirand-Pugnet P."/>
            <person name="Breton M."/>
            <person name="Dordet-Frisoni E."/>
            <person name="Baranowski E."/>
            <person name="Barre A."/>
            <person name="Couture C."/>
            <person name="Dupuy V."/>
            <person name="Gaurivaud P."/>
            <person name="Jacob D."/>
            <person name="Lemaitre C."/>
            <person name="Manso-Silvan L."/>
            <person name="Nikolski M."/>
            <person name="Nouvel L.-X."/>
            <person name="Poumarat F."/>
            <person name="Tardy F."/>
            <person name="Thebault P."/>
            <person name="Theil S."/>
            <person name="Citti C."/>
            <person name="Thiaucourt F."/>
            <person name="Blanchard A."/>
        </authorList>
    </citation>
    <scope>NUCLEOTIDE SEQUENCE [LARGE SCALE GENOMIC DNA]</scope>
    <source>
        <strain evidence="5 6">14232</strain>
    </source>
</reference>
<dbReference type="PANTHER" id="PTHR11811">
    <property type="entry name" value="6-PHOSPHOGLUCONATE DEHYDROGENASE"/>
    <property type="match status" value="1"/>
</dbReference>
<protein>
    <submittedName>
        <fullName evidence="5">6-phosphogluconate dehydrogenase family protein</fullName>
    </submittedName>
</protein>
<dbReference type="InterPro" id="IPR004849">
    <property type="entry name" value="6DGDH_YqeC"/>
</dbReference>
<evidence type="ECO:0000313" key="5">
    <source>
        <dbReference type="EMBL" id="KEZ19126.1"/>
    </source>
</evidence>
<evidence type="ECO:0000256" key="2">
    <source>
        <dbReference type="ARBA" id="ARBA00023002"/>
    </source>
</evidence>
<feature type="domain" description="6-phosphogluconate dehydrogenase C-terminal" evidence="4">
    <location>
        <begin position="168"/>
        <end position="299"/>
    </location>
</feature>
<dbReference type="GeneID" id="23778584"/>
<dbReference type="AlphaFoldDB" id="A0A084EMD4"/>
<proteinExistence type="inferred from homology"/>
<gene>
    <name evidence="5" type="primary">gnd</name>
    <name evidence="5" type="ORF">MCAPa_4420</name>
</gene>
<dbReference type="InterPro" id="IPR008927">
    <property type="entry name" value="6-PGluconate_DH-like_C_sf"/>
</dbReference>
<keyword evidence="2" id="KW-0560">Oxidoreductase</keyword>
<dbReference type="GO" id="GO:0050661">
    <property type="term" value="F:NADP binding"/>
    <property type="evidence" value="ECO:0007669"/>
    <property type="project" value="InterPro"/>
</dbReference>
<dbReference type="Pfam" id="PF03446">
    <property type="entry name" value="NAD_binding_2"/>
    <property type="match status" value="1"/>
</dbReference>
<dbReference type="GO" id="GO:0004616">
    <property type="term" value="F:phosphogluconate dehydrogenase (decarboxylating) activity"/>
    <property type="evidence" value="ECO:0007669"/>
    <property type="project" value="InterPro"/>
</dbReference>
<evidence type="ECO:0000256" key="1">
    <source>
        <dbReference type="ARBA" id="ARBA00008419"/>
    </source>
</evidence>
<evidence type="ECO:0000313" key="6">
    <source>
        <dbReference type="Proteomes" id="UP000028533"/>
    </source>
</evidence>
<comment type="similarity">
    <text evidence="1">Belongs to the 6-phosphogluconate dehydrogenase family.</text>
</comment>
<dbReference type="GO" id="GO:0019521">
    <property type="term" value="P:D-gluconate metabolic process"/>
    <property type="evidence" value="ECO:0007669"/>
    <property type="project" value="UniProtKB-KW"/>
</dbReference>
<accession>A0A084EMD4</accession>
<dbReference type="NCBIfam" id="NF007161">
    <property type="entry name" value="PRK09599.1"/>
    <property type="match status" value="1"/>
</dbReference>
<evidence type="ECO:0000256" key="3">
    <source>
        <dbReference type="ARBA" id="ARBA00023064"/>
    </source>
</evidence>
<organism evidence="5 6">
    <name type="scientific">Mycoplasma capricolum subsp. capricolum 14232</name>
    <dbReference type="NCBI Taxonomy" id="1188238"/>
    <lineage>
        <taxon>Bacteria</taxon>
        <taxon>Bacillati</taxon>
        <taxon>Mycoplasmatota</taxon>
        <taxon>Mollicutes</taxon>
        <taxon>Mycoplasmataceae</taxon>
        <taxon>Mycoplasma</taxon>
    </lineage>
</organism>
<dbReference type="InterPro" id="IPR006114">
    <property type="entry name" value="6PGDH_C"/>
</dbReference>
<comment type="caution">
    <text evidence="5">The sequence shown here is derived from an EMBL/GenBank/DDBJ whole genome shotgun (WGS) entry which is preliminary data.</text>
</comment>
<dbReference type="EMBL" id="JFDO01000016">
    <property type="protein sequence ID" value="KEZ19126.1"/>
    <property type="molecule type" value="Genomic_DNA"/>
</dbReference>
<keyword evidence="3" id="KW-0311">Gluconate utilization</keyword>
<dbReference type="Proteomes" id="UP000028533">
    <property type="component" value="Unassembled WGS sequence"/>
</dbReference>
<dbReference type="NCBIfam" id="TIGR00872">
    <property type="entry name" value="gnd_rel"/>
    <property type="match status" value="1"/>
</dbReference>
<sequence>MLKIGLIGLGKMGFNLIQNIKNKGYEAIGYDLNKSMYQQLNQKDIQTANSILELVNNLPTPRVIMLLVPNGKITQDCFDEVLSYLSAGDTIIDSGNSFYKDSLKRYEIAKSKNINFIDCGISGGVSGALNGACMMVGAEIKAIEPLNDFFKSLCVKNGFLHTGRVGSGHFCKMIHNGIEYGMMQAIGEGFEILNNSEFDYDLEKVSLMWNNGSVIRSWLIELMINAFKNDPKLENLTGQIDMNGEGLWTVQQALEQNTPAPVIALSVIMRQRSKLEDTFSAKVVSSLRNSFGGHEIKKK</sequence>
<dbReference type="Gene3D" id="1.10.1040.10">
    <property type="entry name" value="N-(1-d-carboxylethyl)-l-norvaline Dehydrogenase, domain 2"/>
    <property type="match status" value="1"/>
</dbReference>
<dbReference type="SUPFAM" id="SSF48179">
    <property type="entry name" value="6-phosphogluconate dehydrogenase C-terminal domain-like"/>
    <property type="match status" value="1"/>
</dbReference>
<dbReference type="Pfam" id="PF00393">
    <property type="entry name" value="6PGD"/>
    <property type="match status" value="1"/>
</dbReference>
<dbReference type="RefSeq" id="WP_011387333.1">
    <property type="nucleotide sequence ID" value="NZ_JFDO01000016.1"/>
</dbReference>
<dbReference type="SMART" id="SM01350">
    <property type="entry name" value="6PGD"/>
    <property type="match status" value="1"/>
</dbReference>
<dbReference type="InterPro" id="IPR036291">
    <property type="entry name" value="NAD(P)-bd_dom_sf"/>
</dbReference>
<dbReference type="InterPro" id="IPR006115">
    <property type="entry name" value="6PGDH_NADP-bd"/>
</dbReference>
<dbReference type="InterPro" id="IPR013328">
    <property type="entry name" value="6PGD_dom2"/>
</dbReference>
<dbReference type="SUPFAM" id="SSF51735">
    <property type="entry name" value="NAD(P)-binding Rossmann-fold domains"/>
    <property type="match status" value="1"/>
</dbReference>